<sequence>MEAKHKIQLSYNVHHELRLLELGKESEQDRRFWNPAKVTAHSLILSHRGPLNISQQSKPTTQPILPYSYQDLLNPMKVNFSMTGWHSHHSQAYSPCADADADVGVGAAVDAAERLHVAAHAAAALGHDAPWPPGEDHLS</sequence>
<evidence type="ECO:0000313" key="1">
    <source>
        <dbReference type="EMBL" id="EAQ92738.1"/>
    </source>
</evidence>
<keyword evidence="2" id="KW-1185">Reference proteome</keyword>
<protein>
    <submittedName>
        <fullName evidence="1">Uncharacterized protein</fullName>
    </submittedName>
</protein>
<gene>
    <name evidence="1" type="ORF">CHGG_00973</name>
</gene>
<dbReference type="RefSeq" id="XP_001220194.1">
    <property type="nucleotide sequence ID" value="XM_001220193.1"/>
</dbReference>
<proteinExistence type="predicted"/>
<accession>Q2HFN1</accession>
<dbReference type="GeneID" id="4386816"/>
<dbReference type="HOGENOM" id="CLU_1844845_0_0_1"/>
<name>Q2HFN1_CHAGB</name>
<organism evidence="1 2">
    <name type="scientific">Chaetomium globosum (strain ATCC 6205 / CBS 148.51 / DSM 1962 / NBRC 6347 / NRRL 1970)</name>
    <name type="common">Soil fungus</name>
    <dbReference type="NCBI Taxonomy" id="306901"/>
    <lineage>
        <taxon>Eukaryota</taxon>
        <taxon>Fungi</taxon>
        <taxon>Dikarya</taxon>
        <taxon>Ascomycota</taxon>
        <taxon>Pezizomycotina</taxon>
        <taxon>Sordariomycetes</taxon>
        <taxon>Sordariomycetidae</taxon>
        <taxon>Sordariales</taxon>
        <taxon>Chaetomiaceae</taxon>
        <taxon>Chaetomium</taxon>
    </lineage>
</organism>
<dbReference type="Proteomes" id="UP000001056">
    <property type="component" value="Unassembled WGS sequence"/>
</dbReference>
<dbReference type="InParanoid" id="Q2HFN1"/>
<dbReference type="AlphaFoldDB" id="Q2HFN1"/>
<dbReference type="VEuPathDB" id="FungiDB:CHGG_00973"/>
<evidence type="ECO:0000313" key="2">
    <source>
        <dbReference type="Proteomes" id="UP000001056"/>
    </source>
</evidence>
<reference evidence="2" key="1">
    <citation type="journal article" date="2015" name="Genome Announc.">
        <title>Draft genome sequence of the cellulolytic fungus Chaetomium globosum.</title>
        <authorList>
            <person name="Cuomo C.A."/>
            <person name="Untereiner W.A."/>
            <person name="Ma L.-J."/>
            <person name="Grabherr M."/>
            <person name="Birren B.W."/>
        </authorList>
    </citation>
    <scope>NUCLEOTIDE SEQUENCE [LARGE SCALE GENOMIC DNA]</scope>
    <source>
        <strain evidence="2">ATCC 6205 / CBS 148.51 / DSM 1962 / NBRC 6347 / NRRL 1970</strain>
    </source>
</reference>
<dbReference type="EMBL" id="CH408029">
    <property type="protein sequence ID" value="EAQ92738.1"/>
    <property type="molecule type" value="Genomic_DNA"/>
</dbReference>